<accession>A0A812J6R8</accession>
<protein>
    <submittedName>
        <fullName evidence="1">Uncharacterized protein</fullName>
    </submittedName>
</protein>
<keyword evidence="2" id="KW-1185">Reference proteome</keyword>
<evidence type="ECO:0000313" key="1">
    <source>
        <dbReference type="EMBL" id="CAE7201123.1"/>
    </source>
</evidence>
<sequence>MLSGLMIDVVSVCLGEGSDLSVLRRNWSCIEDDGLKCVGSASQVMLGGLLLQACSMSVMSGSWKHVNLCEPAASTISPAAGPVELFSSRGGHCCRADLGR</sequence>
<dbReference type="Proteomes" id="UP000604046">
    <property type="component" value="Unassembled WGS sequence"/>
</dbReference>
<comment type="caution">
    <text evidence="1">The sequence shown here is derived from an EMBL/GenBank/DDBJ whole genome shotgun (WGS) entry which is preliminary data.</text>
</comment>
<proteinExistence type="predicted"/>
<dbReference type="EMBL" id="CAJNDS010000391">
    <property type="protein sequence ID" value="CAE7201123.1"/>
    <property type="molecule type" value="Genomic_DNA"/>
</dbReference>
<reference evidence="1" key="1">
    <citation type="submission" date="2021-02" db="EMBL/GenBank/DDBJ databases">
        <authorList>
            <person name="Dougan E. K."/>
            <person name="Rhodes N."/>
            <person name="Thang M."/>
            <person name="Chan C."/>
        </authorList>
    </citation>
    <scope>NUCLEOTIDE SEQUENCE</scope>
</reference>
<dbReference type="AlphaFoldDB" id="A0A812J6R8"/>
<organism evidence="1 2">
    <name type="scientific">Symbiodinium natans</name>
    <dbReference type="NCBI Taxonomy" id="878477"/>
    <lineage>
        <taxon>Eukaryota</taxon>
        <taxon>Sar</taxon>
        <taxon>Alveolata</taxon>
        <taxon>Dinophyceae</taxon>
        <taxon>Suessiales</taxon>
        <taxon>Symbiodiniaceae</taxon>
        <taxon>Symbiodinium</taxon>
    </lineage>
</organism>
<gene>
    <name evidence="1" type="ORF">SNAT2548_LOCUS6013</name>
</gene>
<evidence type="ECO:0000313" key="2">
    <source>
        <dbReference type="Proteomes" id="UP000604046"/>
    </source>
</evidence>
<name>A0A812J6R8_9DINO</name>